<dbReference type="InterPro" id="IPR021109">
    <property type="entry name" value="Peptidase_aspartic_dom_sf"/>
</dbReference>
<reference evidence="2" key="1">
    <citation type="submission" date="2018-01" db="EMBL/GenBank/DDBJ databases">
        <authorList>
            <person name="Yu X.-D."/>
        </authorList>
    </citation>
    <scope>NUCLEOTIDE SEQUENCE</scope>
    <source>
        <strain evidence="2">ZX-21</strain>
    </source>
</reference>
<accession>A0A2S4HF61</accession>
<feature type="chain" id="PRO_5015546521" evidence="1">
    <location>
        <begin position="21"/>
        <end position="214"/>
    </location>
</feature>
<dbReference type="Proteomes" id="UP000237222">
    <property type="component" value="Unassembled WGS sequence"/>
</dbReference>
<dbReference type="InterPro" id="IPR034122">
    <property type="entry name" value="Retropepsin-like_bacterial"/>
</dbReference>
<dbReference type="InterPro" id="IPR001969">
    <property type="entry name" value="Aspartic_peptidase_AS"/>
</dbReference>
<dbReference type="InterPro" id="IPR011969">
    <property type="entry name" value="Clan_AA_Asp_peptidase_C"/>
</dbReference>
<dbReference type="Pfam" id="PF13975">
    <property type="entry name" value="gag-asp_proteas"/>
    <property type="match status" value="1"/>
</dbReference>
<feature type="signal peptide" evidence="1">
    <location>
        <begin position="1"/>
        <end position="20"/>
    </location>
</feature>
<dbReference type="SUPFAM" id="SSF50630">
    <property type="entry name" value="Acid proteases"/>
    <property type="match status" value="1"/>
</dbReference>
<dbReference type="OrthoDB" id="185963at2"/>
<dbReference type="PROSITE" id="PS00141">
    <property type="entry name" value="ASP_PROTEASE"/>
    <property type="match status" value="1"/>
</dbReference>
<sequence length="214" mass="22886">MINRLVLVLCLCLACVAANAEPVKIVVRGLFENAALLEIDGRQQLLRAGQRDSSGVLVVSANPAQAVLEIDGKRKTLGLNKQIGTIYREPARAGVSLHKNNNKEYRTRVTINGRSADAVVDTGATSVAMSSRHAEQLGLAYKSGTATAVATAGGVKKAFGITLGRVDVGDIKTQQIAAVVIEGEHPHVILLGMSFLEHIDLQERDNILVLTPRY</sequence>
<name>A0A2S4HF61_9GAMM</name>
<evidence type="ECO:0000313" key="3">
    <source>
        <dbReference type="Proteomes" id="UP000237222"/>
    </source>
</evidence>
<protein>
    <submittedName>
        <fullName evidence="2">TIGR02281 family clan AA aspartic protease</fullName>
    </submittedName>
</protein>
<organism evidence="2 3">
    <name type="scientific">Zhongshania marina</name>
    <dbReference type="NCBI Taxonomy" id="2304603"/>
    <lineage>
        <taxon>Bacteria</taxon>
        <taxon>Pseudomonadati</taxon>
        <taxon>Pseudomonadota</taxon>
        <taxon>Gammaproteobacteria</taxon>
        <taxon>Cellvibrionales</taxon>
        <taxon>Spongiibacteraceae</taxon>
        <taxon>Zhongshania</taxon>
    </lineage>
</organism>
<comment type="caution">
    <text evidence="2">The sequence shown here is derived from an EMBL/GenBank/DDBJ whole genome shotgun (WGS) entry which is preliminary data.</text>
</comment>
<keyword evidence="2" id="KW-0645">Protease</keyword>
<dbReference type="RefSeq" id="WP_103684453.1">
    <property type="nucleotide sequence ID" value="NZ_PQGG01000026.1"/>
</dbReference>
<evidence type="ECO:0000313" key="2">
    <source>
        <dbReference type="EMBL" id="POP52635.1"/>
    </source>
</evidence>
<dbReference type="Gene3D" id="2.40.70.10">
    <property type="entry name" value="Acid Proteases"/>
    <property type="match status" value="1"/>
</dbReference>
<dbReference type="AlphaFoldDB" id="A0A2S4HF61"/>
<dbReference type="CDD" id="cd05483">
    <property type="entry name" value="retropepsin_like_bacteria"/>
    <property type="match status" value="1"/>
</dbReference>
<proteinExistence type="predicted"/>
<dbReference type="EMBL" id="PQGG01000026">
    <property type="protein sequence ID" value="POP52635.1"/>
    <property type="molecule type" value="Genomic_DNA"/>
</dbReference>
<keyword evidence="1" id="KW-0732">Signal</keyword>
<dbReference type="GO" id="GO:0006508">
    <property type="term" value="P:proteolysis"/>
    <property type="evidence" value="ECO:0007669"/>
    <property type="project" value="UniProtKB-KW"/>
</dbReference>
<gene>
    <name evidence="2" type="ORF">C0068_10520</name>
</gene>
<dbReference type="NCBIfam" id="TIGR02281">
    <property type="entry name" value="clan_AA_DTGA"/>
    <property type="match status" value="1"/>
</dbReference>
<evidence type="ECO:0000256" key="1">
    <source>
        <dbReference type="SAM" id="SignalP"/>
    </source>
</evidence>
<dbReference type="GO" id="GO:0004190">
    <property type="term" value="F:aspartic-type endopeptidase activity"/>
    <property type="evidence" value="ECO:0007669"/>
    <property type="project" value="InterPro"/>
</dbReference>
<keyword evidence="2" id="KW-0378">Hydrolase</keyword>